<dbReference type="InterPro" id="IPR032675">
    <property type="entry name" value="LRR_dom_sf"/>
</dbReference>
<dbReference type="Proteomes" id="UP001218188">
    <property type="component" value="Unassembled WGS sequence"/>
</dbReference>
<proteinExistence type="predicted"/>
<evidence type="ECO:0000313" key="2">
    <source>
        <dbReference type="Proteomes" id="UP001218188"/>
    </source>
</evidence>
<dbReference type="EMBL" id="JARJCM010000046">
    <property type="protein sequence ID" value="KAJ7035988.1"/>
    <property type="molecule type" value="Genomic_DNA"/>
</dbReference>
<dbReference type="AlphaFoldDB" id="A0AAD6T198"/>
<protein>
    <submittedName>
        <fullName evidence="1">Uncharacterized protein</fullName>
    </submittedName>
</protein>
<reference evidence="1" key="1">
    <citation type="submission" date="2023-03" db="EMBL/GenBank/DDBJ databases">
        <title>Massive genome expansion in bonnet fungi (Mycena s.s.) driven by repeated elements and novel gene families across ecological guilds.</title>
        <authorList>
            <consortium name="Lawrence Berkeley National Laboratory"/>
            <person name="Harder C.B."/>
            <person name="Miyauchi S."/>
            <person name="Viragh M."/>
            <person name="Kuo A."/>
            <person name="Thoen E."/>
            <person name="Andreopoulos B."/>
            <person name="Lu D."/>
            <person name="Skrede I."/>
            <person name="Drula E."/>
            <person name="Henrissat B."/>
            <person name="Morin E."/>
            <person name="Kohler A."/>
            <person name="Barry K."/>
            <person name="LaButti K."/>
            <person name="Morin E."/>
            <person name="Salamov A."/>
            <person name="Lipzen A."/>
            <person name="Mereny Z."/>
            <person name="Hegedus B."/>
            <person name="Baldrian P."/>
            <person name="Stursova M."/>
            <person name="Weitz H."/>
            <person name="Taylor A."/>
            <person name="Grigoriev I.V."/>
            <person name="Nagy L.G."/>
            <person name="Martin F."/>
            <person name="Kauserud H."/>
        </authorList>
    </citation>
    <scope>NUCLEOTIDE SEQUENCE</scope>
    <source>
        <strain evidence="1">CBHHK200</strain>
    </source>
</reference>
<accession>A0AAD6T198</accession>
<evidence type="ECO:0000313" key="1">
    <source>
        <dbReference type="EMBL" id="KAJ7035988.1"/>
    </source>
</evidence>
<dbReference type="Gene3D" id="3.80.10.10">
    <property type="entry name" value="Ribonuclease Inhibitor"/>
    <property type="match status" value="1"/>
</dbReference>
<name>A0AAD6T198_9AGAR</name>
<gene>
    <name evidence="1" type="ORF">C8F04DRAFT_494085</name>
</gene>
<comment type="caution">
    <text evidence="1">The sequence shown here is derived from an EMBL/GenBank/DDBJ whole genome shotgun (WGS) entry which is preliminary data.</text>
</comment>
<sequence length="300" mass="33600">MEPALPLDLERVIFELAASAHLSCIPTLMLVAWRVKAWVEPFLYTAVFLGTSNHNTPVEFVTNLELRSSFYRDTVRHICLHPPSVLDPRTILATHAIFTTCTHVETLAVKSARNQSNAFLLPLIQKFPALTRLHADLADLLSVLSRNERSAAFDAFSSLTHLEMREHTPTADVCAGLTRLPHLTHLALQYNSRARGIVPLCMNVLKECRALRVLAALSEKRFELGGVRVGAPFYQAVDTPRIDSDDVRFVLVQHPRIIAEDVEAWLTDTRNGRLPGFWECAEEAVSRRIAAKSATKESKM</sequence>
<keyword evidence="2" id="KW-1185">Reference proteome</keyword>
<dbReference type="SUPFAM" id="SSF52047">
    <property type="entry name" value="RNI-like"/>
    <property type="match status" value="1"/>
</dbReference>
<organism evidence="1 2">
    <name type="scientific">Mycena alexandri</name>
    <dbReference type="NCBI Taxonomy" id="1745969"/>
    <lineage>
        <taxon>Eukaryota</taxon>
        <taxon>Fungi</taxon>
        <taxon>Dikarya</taxon>
        <taxon>Basidiomycota</taxon>
        <taxon>Agaricomycotina</taxon>
        <taxon>Agaricomycetes</taxon>
        <taxon>Agaricomycetidae</taxon>
        <taxon>Agaricales</taxon>
        <taxon>Marasmiineae</taxon>
        <taxon>Mycenaceae</taxon>
        <taxon>Mycena</taxon>
    </lineage>
</organism>